<gene>
    <name evidence="6" type="ORF">GCM10010911_06450</name>
</gene>
<evidence type="ECO:0000256" key="3">
    <source>
        <dbReference type="ARBA" id="ARBA00023163"/>
    </source>
</evidence>
<name>A0A916YMW2_9BACL</name>
<feature type="region of interest" description="Disordered" evidence="4">
    <location>
        <begin position="1"/>
        <end position="20"/>
    </location>
</feature>
<feature type="domain" description="HTH araC/xylS-type" evidence="5">
    <location>
        <begin position="183"/>
        <end position="281"/>
    </location>
</feature>
<keyword evidence="2" id="KW-0238">DNA-binding</keyword>
<evidence type="ECO:0000256" key="2">
    <source>
        <dbReference type="ARBA" id="ARBA00023125"/>
    </source>
</evidence>
<dbReference type="AlphaFoldDB" id="A0A916YMW2"/>
<dbReference type="Gene3D" id="2.60.120.10">
    <property type="entry name" value="Jelly Rolls"/>
    <property type="match status" value="1"/>
</dbReference>
<keyword evidence="3" id="KW-0804">Transcription</keyword>
<dbReference type="GO" id="GO:0043565">
    <property type="term" value="F:sequence-specific DNA binding"/>
    <property type="evidence" value="ECO:0007669"/>
    <property type="project" value="InterPro"/>
</dbReference>
<dbReference type="GO" id="GO:0003700">
    <property type="term" value="F:DNA-binding transcription factor activity"/>
    <property type="evidence" value="ECO:0007669"/>
    <property type="project" value="InterPro"/>
</dbReference>
<keyword evidence="1" id="KW-0805">Transcription regulation</keyword>
<dbReference type="PROSITE" id="PS01124">
    <property type="entry name" value="HTH_ARAC_FAMILY_2"/>
    <property type="match status" value="1"/>
</dbReference>
<dbReference type="InterPro" id="IPR009057">
    <property type="entry name" value="Homeodomain-like_sf"/>
</dbReference>
<dbReference type="RefSeq" id="WP_188989049.1">
    <property type="nucleotide sequence ID" value="NZ_BMHP01000001.1"/>
</dbReference>
<dbReference type="InterPro" id="IPR018060">
    <property type="entry name" value="HTH_AraC"/>
</dbReference>
<evidence type="ECO:0000313" key="7">
    <source>
        <dbReference type="Proteomes" id="UP000612456"/>
    </source>
</evidence>
<dbReference type="SUPFAM" id="SSF51182">
    <property type="entry name" value="RmlC-like cupins"/>
    <property type="match status" value="1"/>
</dbReference>
<dbReference type="Pfam" id="PF12833">
    <property type="entry name" value="HTH_18"/>
    <property type="match status" value="1"/>
</dbReference>
<organism evidence="6 7">
    <name type="scientific">Paenibacillus nasutitermitis</name>
    <dbReference type="NCBI Taxonomy" id="1652958"/>
    <lineage>
        <taxon>Bacteria</taxon>
        <taxon>Bacillati</taxon>
        <taxon>Bacillota</taxon>
        <taxon>Bacilli</taxon>
        <taxon>Bacillales</taxon>
        <taxon>Paenibacillaceae</taxon>
        <taxon>Paenibacillus</taxon>
    </lineage>
</organism>
<reference evidence="6" key="1">
    <citation type="journal article" date="2014" name="Int. J. Syst. Evol. Microbiol.">
        <title>Complete genome sequence of Corynebacterium casei LMG S-19264T (=DSM 44701T), isolated from a smear-ripened cheese.</title>
        <authorList>
            <consortium name="US DOE Joint Genome Institute (JGI-PGF)"/>
            <person name="Walter F."/>
            <person name="Albersmeier A."/>
            <person name="Kalinowski J."/>
            <person name="Ruckert C."/>
        </authorList>
    </citation>
    <scope>NUCLEOTIDE SEQUENCE</scope>
    <source>
        <strain evidence="6">CGMCC 1.15178</strain>
    </source>
</reference>
<dbReference type="InterPro" id="IPR014710">
    <property type="entry name" value="RmlC-like_jellyroll"/>
</dbReference>
<dbReference type="InterPro" id="IPR011051">
    <property type="entry name" value="RmlC_Cupin_sf"/>
</dbReference>
<dbReference type="Proteomes" id="UP000612456">
    <property type="component" value="Unassembled WGS sequence"/>
</dbReference>
<dbReference type="PANTHER" id="PTHR43280">
    <property type="entry name" value="ARAC-FAMILY TRANSCRIPTIONAL REGULATOR"/>
    <property type="match status" value="1"/>
</dbReference>
<dbReference type="InterPro" id="IPR020449">
    <property type="entry name" value="Tscrpt_reg_AraC-type_HTH"/>
</dbReference>
<evidence type="ECO:0000256" key="1">
    <source>
        <dbReference type="ARBA" id="ARBA00023015"/>
    </source>
</evidence>
<evidence type="ECO:0000256" key="4">
    <source>
        <dbReference type="SAM" id="MobiDB-lite"/>
    </source>
</evidence>
<evidence type="ECO:0000313" key="6">
    <source>
        <dbReference type="EMBL" id="GGD51605.1"/>
    </source>
</evidence>
<comment type="caution">
    <text evidence="6">The sequence shown here is derived from an EMBL/GenBank/DDBJ whole genome shotgun (WGS) entry which is preliminary data.</text>
</comment>
<dbReference type="PRINTS" id="PR00032">
    <property type="entry name" value="HTHARAC"/>
</dbReference>
<dbReference type="SUPFAM" id="SSF46689">
    <property type="entry name" value="Homeodomain-like"/>
    <property type="match status" value="2"/>
</dbReference>
<dbReference type="Pfam" id="PF07883">
    <property type="entry name" value="Cupin_2"/>
    <property type="match status" value="1"/>
</dbReference>
<keyword evidence="7" id="KW-1185">Reference proteome</keyword>
<dbReference type="InterPro" id="IPR013096">
    <property type="entry name" value="Cupin_2"/>
</dbReference>
<dbReference type="SMART" id="SM00342">
    <property type="entry name" value="HTH_ARAC"/>
    <property type="match status" value="1"/>
</dbReference>
<accession>A0A916YMW2</accession>
<evidence type="ECO:0000259" key="5">
    <source>
        <dbReference type="PROSITE" id="PS01124"/>
    </source>
</evidence>
<proteinExistence type="predicted"/>
<protein>
    <recommendedName>
        <fullName evidence="5">HTH araC/xylS-type domain-containing protein</fullName>
    </recommendedName>
</protein>
<dbReference type="Gene3D" id="1.10.10.60">
    <property type="entry name" value="Homeodomain-like"/>
    <property type="match status" value="2"/>
</dbReference>
<dbReference type="EMBL" id="BMHP01000001">
    <property type="protein sequence ID" value="GGD51605.1"/>
    <property type="molecule type" value="Genomic_DNA"/>
</dbReference>
<sequence length="283" mass="31938">MRIVSFGAGSVHPDSTGESGGIHPDSCELLYISSGTVRFHWTAHSCLAQAPALFIVPPNTPHILTTAGDEAASYLYLVVDIQDLLTGMDSPQLDIHRWNKLQAFQDPDANSLFTAKIFESMEFVHQLYMSGKAGSDREIERACEYEVAKMVSLMAHLSLCGRSDSMETTIPSKKRKTAEEAVVIMTEYLEWRYREPVTIEILAKLVHMNPSYAIRIFREYTGSTPTQYLQNLRIKAAASFLTGSDMPIRLIAEQTGFNSVHYFTRLFRQMYGDSPANWRNRLK</sequence>
<reference evidence="6" key="2">
    <citation type="submission" date="2020-09" db="EMBL/GenBank/DDBJ databases">
        <authorList>
            <person name="Sun Q."/>
            <person name="Zhou Y."/>
        </authorList>
    </citation>
    <scope>NUCLEOTIDE SEQUENCE</scope>
    <source>
        <strain evidence="6">CGMCC 1.15178</strain>
    </source>
</reference>
<dbReference type="PANTHER" id="PTHR43280:SF28">
    <property type="entry name" value="HTH-TYPE TRANSCRIPTIONAL ACTIVATOR RHAS"/>
    <property type="match status" value="1"/>
</dbReference>